<dbReference type="GO" id="GO:0046872">
    <property type="term" value="F:metal ion binding"/>
    <property type="evidence" value="ECO:0007669"/>
    <property type="project" value="UniProtKB-KW"/>
</dbReference>
<dbReference type="EMBL" id="FWWU01000006">
    <property type="protein sequence ID" value="SMB82939.1"/>
    <property type="molecule type" value="Genomic_DNA"/>
</dbReference>
<sequence>MTNQSLLPQNVLEIVHTAIAVSDLQHQIDFWQQVLGFTLEGKAEIGGSLPEDETGVPGIRSKIAMLSKGGQTIELYQPVAPQGRETYRPSPVDIGSWHLALKVTDLDELVQLSAAWGWRVRGKVAVVEEGPGPVGARLVYLHNTDGTILELVELPTAVRER</sequence>
<organism evidence="3 4">
    <name type="scientific">Deinococcus hopiensis KR-140</name>
    <dbReference type="NCBI Taxonomy" id="695939"/>
    <lineage>
        <taxon>Bacteria</taxon>
        <taxon>Thermotogati</taxon>
        <taxon>Deinococcota</taxon>
        <taxon>Deinococci</taxon>
        <taxon>Deinococcales</taxon>
        <taxon>Deinococcaceae</taxon>
        <taxon>Deinococcus</taxon>
    </lineage>
</organism>
<dbReference type="GO" id="GO:0051213">
    <property type="term" value="F:dioxygenase activity"/>
    <property type="evidence" value="ECO:0007669"/>
    <property type="project" value="UniProtKB-KW"/>
</dbReference>
<evidence type="ECO:0000313" key="3">
    <source>
        <dbReference type="EMBL" id="SMB82939.1"/>
    </source>
</evidence>
<dbReference type="PROSITE" id="PS51819">
    <property type="entry name" value="VOC"/>
    <property type="match status" value="1"/>
</dbReference>
<dbReference type="STRING" id="695939.SAMN00790413_04199"/>
<dbReference type="RefSeq" id="WP_084046328.1">
    <property type="nucleotide sequence ID" value="NZ_FWWU01000006.1"/>
</dbReference>
<dbReference type="InterPro" id="IPR051785">
    <property type="entry name" value="MMCE/EMCE_epimerase"/>
</dbReference>
<dbReference type="PANTHER" id="PTHR43048:SF3">
    <property type="entry name" value="METHYLMALONYL-COA EPIMERASE, MITOCHONDRIAL"/>
    <property type="match status" value="1"/>
</dbReference>
<reference evidence="3 4" key="1">
    <citation type="submission" date="2017-04" db="EMBL/GenBank/DDBJ databases">
        <authorList>
            <person name="Afonso C.L."/>
            <person name="Miller P.J."/>
            <person name="Scott M.A."/>
            <person name="Spackman E."/>
            <person name="Goraichik I."/>
            <person name="Dimitrov K.M."/>
            <person name="Suarez D.L."/>
            <person name="Swayne D.E."/>
        </authorList>
    </citation>
    <scope>NUCLEOTIDE SEQUENCE [LARGE SCALE GENOMIC DNA]</scope>
    <source>
        <strain evidence="3 4">KR-140</strain>
    </source>
</reference>
<keyword evidence="3" id="KW-0560">Oxidoreductase</keyword>
<dbReference type="GO" id="GO:0004493">
    <property type="term" value="F:methylmalonyl-CoA epimerase activity"/>
    <property type="evidence" value="ECO:0007669"/>
    <property type="project" value="TreeGrafter"/>
</dbReference>
<keyword evidence="4" id="KW-1185">Reference proteome</keyword>
<name>A0A1W1UPM5_9DEIO</name>
<evidence type="ECO:0000256" key="1">
    <source>
        <dbReference type="ARBA" id="ARBA00022723"/>
    </source>
</evidence>
<proteinExistence type="predicted"/>
<dbReference type="Pfam" id="PF13669">
    <property type="entry name" value="Glyoxalase_4"/>
    <property type="match status" value="1"/>
</dbReference>
<dbReference type="Gene3D" id="3.10.180.10">
    <property type="entry name" value="2,3-Dihydroxybiphenyl 1,2-Dioxygenase, domain 1"/>
    <property type="match status" value="1"/>
</dbReference>
<dbReference type="OrthoDB" id="115162at2"/>
<gene>
    <name evidence="3" type="ORF">SAMN00790413_04199</name>
</gene>
<feature type="domain" description="VOC" evidence="2">
    <location>
        <begin position="13"/>
        <end position="154"/>
    </location>
</feature>
<dbReference type="GO" id="GO:0046491">
    <property type="term" value="P:L-methylmalonyl-CoA metabolic process"/>
    <property type="evidence" value="ECO:0007669"/>
    <property type="project" value="TreeGrafter"/>
</dbReference>
<dbReference type="PANTHER" id="PTHR43048">
    <property type="entry name" value="METHYLMALONYL-COA EPIMERASE"/>
    <property type="match status" value="1"/>
</dbReference>
<protein>
    <submittedName>
        <fullName evidence="3">Catechol 2,3-dioxygenase</fullName>
    </submittedName>
</protein>
<dbReference type="InterPro" id="IPR037523">
    <property type="entry name" value="VOC_core"/>
</dbReference>
<dbReference type="SUPFAM" id="SSF54593">
    <property type="entry name" value="Glyoxalase/Bleomycin resistance protein/Dihydroxybiphenyl dioxygenase"/>
    <property type="match status" value="1"/>
</dbReference>
<dbReference type="Proteomes" id="UP000192582">
    <property type="component" value="Unassembled WGS sequence"/>
</dbReference>
<keyword evidence="3" id="KW-0223">Dioxygenase</keyword>
<dbReference type="AlphaFoldDB" id="A0A1W1UPM5"/>
<evidence type="ECO:0000313" key="4">
    <source>
        <dbReference type="Proteomes" id="UP000192582"/>
    </source>
</evidence>
<accession>A0A1W1UPM5</accession>
<dbReference type="InterPro" id="IPR029068">
    <property type="entry name" value="Glyas_Bleomycin-R_OHBP_Dase"/>
</dbReference>
<keyword evidence="1" id="KW-0479">Metal-binding</keyword>
<evidence type="ECO:0000259" key="2">
    <source>
        <dbReference type="PROSITE" id="PS51819"/>
    </source>
</evidence>